<reference evidence="4 5" key="1">
    <citation type="submission" date="2018-09" db="EMBL/GenBank/DDBJ databases">
        <title>YIM 75000 draft genome.</title>
        <authorList>
            <person name="Tang S."/>
            <person name="Feng Y."/>
        </authorList>
    </citation>
    <scope>NUCLEOTIDE SEQUENCE [LARGE SCALE GENOMIC DNA]</scope>
    <source>
        <strain evidence="4 5">YIM 75000</strain>
    </source>
</reference>
<evidence type="ECO:0000259" key="3">
    <source>
        <dbReference type="Pfam" id="PF10432"/>
    </source>
</evidence>
<dbReference type="OrthoDB" id="5241724at2"/>
<dbReference type="GO" id="GO:1901135">
    <property type="term" value="P:carbohydrate derivative metabolic process"/>
    <property type="evidence" value="ECO:0007669"/>
    <property type="project" value="InterPro"/>
</dbReference>
<comment type="caution">
    <text evidence="4">The sequence shown here is derived from an EMBL/GenBank/DDBJ whole genome shotgun (WGS) entry which is preliminary data.</text>
</comment>
<dbReference type="Gene3D" id="3.40.50.10490">
    <property type="entry name" value="Glucose-6-phosphate isomerase like protein, domain 1"/>
    <property type="match status" value="2"/>
</dbReference>
<dbReference type="Pfam" id="PF10432">
    <property type="entry name" value="bact-PGI_C"/>
    <property type="match status" value="1"/>
</dbReference>
<dbReference type="EMBL" id="QZEZ01000005">
    <property type="protein sequence ID" value="RJK95380.1"/>
    <property type="molecule type" value="Genomic_DNA"/>
</dbReference>
<dbReference type="GO" id="GO:0097367">
    <property type="term" value="F:carbohydrate derivative binding"/>
    <property type="evidence" value="ECO:0007669"/>
    <property type="project" value="InterPro"/>
</dbReference>
<evidence type="ECO:0000256" key="2">
    <source>
        <dbReference type="ARBA" id="ARBA00023235"/>
    </source>
</evidence>
<dbReference type="Proteomes" id="UP000265614">
    <property type="component" value="Unassembled WGS sequence"/>
</dbReference>
<dbReference type="GO" id="GO:0004347">
    <property type="term" value="F:glucose-6-phosphate isomerase activity"/>
    <property type="evidence" value="ECO:0007669"/>
    <property type="project" value="InterPro"/>
</dbReference>
<organism evidence="4 5">
    <name type="scientific">Vallicoccus soli</name>
    <dbReference type="NCBI Taxonomy" id="2339232"/>
    <lineage>
        <taxon>Bacteria</taxon>
        <taxon>Bacillati</taxon>
        <taxon>Actinomycetota</taxon>
        <taxon>Actinomycetes</taxon>
        <taxon>Motilibacterales</taxon>
        <taxon>Vallicoccaceae</taxon>
        <taxon>Vallicoccus</taxon>
    </lineage>
</organism>
<name>A0A3A3YV35_9ACTN</name>
<dbReference type="GO" id="GO:0004476">
    <property type="term" value="F:mannose-6-phosphate isomerase activity"/>
    <property type="evidence" value="ECO:0007669"/>
    <property type="project" value="InterPro"/>
</dbReference>
<comment type="similarity">
    <text evidence="1">Belongs to the PGI/PMI family.</text>
</comment>
<dbReference type="InterPro" id="IPR046348">
    <property type="entry name" value="SIS_dom_sf"/>
</dbReference>
<dbReference type="SUPFAM" id="SSF53697">
    <property type="entry name" value="SIS domain"/>
    <property type="match status" value="1"/>
</dbReference>
<keyword evidence="2 4" id="KW-0413">Isomerase</keyword>
<keyword evidence="5" id="KW-1185">Reference proteome</keyword>
<dbReference type="AlphaFoldDB" id="A0A3A3YV35"/>
<dbReference type="RefSeq" id="WP_119950733.1">
    <property type="nucleotide sequence ID" value="NZ_QZEZ01000005.1"/>
</dbReference>
<evidence type="ECO:0000256" key="1">
    <source>
        <dbReference type="ARBA" id="ARBA00010523"/>
    </source>
</evidence>
<dbReference type="GO" id="GO:0005975">
    <property type="term" value="P:carbohydrate metabolic process"/>
    <property type="evidence" value="ECO:0007669"/>
    <property type="project" value="InterPro"/>
</dbReference>
<feature type="domain" description="Bifunctional glucose-6-phosphate/mannose-6-phosphate isomerase C-terminal" evidence="3">
    <location>
        <begin position="209"/>
        <end position="369"/>
    </location>
</feature>
<accession>A0A3A3YV35</accession>
<evidence type="ECO:0000313" key="5">
    <source>
        <dbReference type="Proteomes" id="UP000265614"/>
    </source>
</evidence>
<evidence type="ECO:0000313" key="4">
    <source>
        <dbReference type="EMBL" id="RJK95380.1"/>
    </source>
</evidence>
<protein>
    <submittedName>
        <fullName evidence="4">Mannose-6-phosphate isomerase</fullName>
    </submittedName>
</protein>
<proteinExistence type="inferred from homology"/>
<dbReference type="InterPro" id="IPR019490">
    <property type="entry name" value="Glu6P/Mann6P_isomerase_C"/>
</dbReference>
<sequence length="376" mass="39449">MSVDESLLDDPGAVLAADRSELLRFVATSGAQVREAMTRADEAGVARLAEDGRPRSVVVAAAGASRHVGSVLEAVAGASCPVPVLRADGFALPGWVGPLDLVVAVGGATPPEETWALADESARRGCRLLVVAPPEGPLAEAARRARGVHVPVHRSGRPSRADLWARAVPLLLAADALGLASVPMDALERAADRLDRTAERCGPAVDPLDNPAKSLALQLIDALPLLWASGDVAAMPARRFADRIAVDAGLPAVADELPAAGHAAAALLDGSLRPDEDDFFRDRVEEGGVGRPRVVVVRDAEEDPRVALRREQLAQIAADGGVAWSEVVATPGHPVERLAELVSVTDFAATYLALVHGTDPSRRSTVNELDDRTRRR</sequence>
<gene>
    <name evidence="4" type="ORF">D5H78_12010</name>
</gene>